<dbReference type="OrthoDB" id="1428029at2759"/>
<gene>
    <name evidence="4" type="ORF">NCGR_LOCUS36014</name>
</gene>
<keyword evidence="2" id="KW-0732">Signal</keyword>
<feature type="signal peptide" evidence="2">
    <location>
        <begin position="1"/>
        <end position="24"/>
    </location>
</feature>
<evidence type="ECO:0000259" key="3">
    <source>
        <dbReference type="Pfam" id="PF13952"/>
    </source>
</evidence>
<sequence>MLPPPMCVAPILSLRVLLPWRAQAEALALAMQAAGRGTHLISGELATRAAVIAKPRMADPLPPARPRPLRGGLSRKLRKKQFDKEEWKSQSDPNEQQLHDLRLNGWKNARGKQFGPNFFDWFQQKGMKSVGIHNVLCQLSYGFCTQVTSYGCYDVNGYRFRSEKYERGRLGLTTINTGVCVTSYDENNNALEYYGVIEDIIKIEWEGSLKLELVLFYCRWFDPTPNGLRRTKDLGLVEIKHAIRLKSFDPFVMASQITQVYYLSYPCKDKDLSPWWDVYQVAPHGCVPLNGANDESMSSEHVIHDVDQEDGLDGTFVIDLGEALDSLVSLGSDEIIDVVDLETIEKTTVEDEEYDEEAIDEEGNTTEEEHEAITDELEEETYDHDDY</sequence>
<feature type="region of interest" description="Disordered" evidence="1">
    <location>
        <begin position="348"/>
        <end position="387"/>
    </location>
</feature>
<evidence type="ECO:0000313" key="4">
    <source>
        <dbReference type="EMBL" id="CAD6252359.1"/>
    </source>
</evidence>
<dbReference type="Pfam" id="PF13952">
    <property type="entry name" value="DUF4216"/>
    <property type="match status" value="1"/>
</dbReference>
<accession>A0A811Q0F7</accession>
<evidence type="ECO:0000256" key="1">
    <source>
        <dbReference type="SAM" id="MobiDB-lite"/>
    </source>
</evidence>
<name>A0A811Q0F7_9POAL</name>
<dbReference type="AlphaFoldDB" id="A0A811Q0F7"/>
<evidence type="ECO:0000256" key="2">
    <source>
        <dbReference type="SAM" id="SignalP"/>
    </source>
</evidence>
<dbReference type="InterPro" id="IPR025312">
    <property type="entry name" value="DUF4216"/>
</dbReference>
<keyword evidence="5" id="KW-1185">Reference proteome</keyword>
<dbReference type="Proteomes" id="UP000604825">
    <property type="component" value="Unassembled WGS sequence"/>
</dbReference>
<protein>
    <recommendedName>
        <fullName evidence="3">DUF4216 domain-containing protein</fullName>
    </recommendedName>
</protein>
<proteinExistence type="predicted"/>
<feature type="chain" id="PRO_5032317668" description="DUF4216 domain-containing protein" evidence="2">
    <location>
        <begin position="25"/>
        <end position="387"/>
    </location>
</feature>
<dbReference type="PANTHER" id="PTHR48258">
    <property type="entry name" value="DUF4218 DOMAIN-CONTAINING PROTEIN-RELATED"/>
    <property type="match status" value="1"/>
</dbReference>
<feature type="compositionally biased region" description="Acidic residues" evidence="1">
    <location>
        <begin position="350"/>
        <end position="387"/>
    </location>
</feature>
<organism evidence="4 5">
    <name type="scientific">Miscanthus lutarioriparius</name>
    <dbReference type="NCBI Taxonomy" id="422564"/>
    <lineage>
        <taxon>Eukaryota</taxon>
        <taxon>Viridiplantae</taxon>
        <taxon>Streptophyta</taxon>
        <taxon>Embryophyta</taxon>
        <taxon>Tracheophyta</taxon>
        <taxon>Spermatophyta</taxon>
        <taxon>Magnoliopsida</taxon>
        <taxon>Liliopsida</taxon>
        <taxon>Poales</taxon>
        <taxon>Poaceae</taxon>
        <taxon>PACMAD clade</taxon>
        <taxon>Panicoideae</taxon>
        <taxon>Andropogonodae</taxon>
        <taxon>Andropogoneae</taxon>
        <taxon>Saccharinae</taxon>
        <taxon>Miscanthus</taxon>
    </lineage>
</organism>
<dbReference type="EMBL" id="CAJGYO010000009">
    <property type="protein sequence ID" value="CAD6252359.1"/>
    <property type="molecule type" value="Genomic_DNA"/>
</dbReference>
<evidence type="ECO:0000313" key="5">
    <source>
        <dbReference type="Proteomes" id="UP000604825"/>
    </source>
</evidence>
<comment type="caution">
    <text evidence="4">The sequence shown here is derived from an EMBL/GenBank/DDBJ whole genome shotgun (WGS) entry which is preliminary data.</text>
</comment>
<dbReference type="PANTHER" id="PTHR48258:SF3">
    <property type="entry name" value="FK506-BINDING PROTEIN 4-LIKE ISOFORM X1"/>
    <property type="match status" value="1"/>
</dbReference>
<feature type="domain" description="DUF4216" evidence="3">
    <location>
        <begin position="211"/>
        <end position="271"/>
    </location>
</feature>
<reference evidence="4" key="1">
    <citation type="submission" date="2020-10" db="EMBL/GenBank/DDBJ databases">
        <authorList>
            <person name="Han B."/>
            <person name="Lu T."/>
            <person name="Zhao Q."/>
            <person name="Huang X."/>
            <person name="Zhao Y."/>
        </authorList>
    </citation>
    <scope>NUCLEOTIDE SEQUENCE</scope>
</reference>